<dbReference type="NCBIfam" id="TIGR04183">
    <property type="entry name" value="Por_Secre_tail"/>
    <property type="match status" value="1"/>
</dbReference>
<dbReference type="RefSeq" id="WP_163283469.1">
    <property type="nucleotide sequence ID" value="NZ_JAAGVY010000005.1"/>
</dbReference>
<proteinExistence type="predicted"/>
<keyword evidence="5" id="KW-1185">Reference proteome</keyword>
<evidence type="ECO:0000313" key="4">
    <source>
        <dbReference type="EMBL" id="NEN22743.1"/>
    </source>
</evidence>
<feature type="chain" id="PRO_5029527067" evidence="2">
    <location>
        <begin position="18"/>
        <end position="300"/>
    </location>
</feature>
<dbReference type="Pfam" id="PF18962">
    <property type="entry name" value="Por_Secre_tail"/>
    <property type="match status" value="1"/>
</dbReference>
<comment type="caution">
    <text evidence="4">The sequence shown here is derived from an EMBL/GenBank/DDBJ whole genome shotgun (WGS) entry which is preliminary data.</text>
</comment>
<dbReference type="EMBL" id="JAAGVY010000005">
    <property type="protein sequence ID" value="NEN22743.1"/>
    <property type="molecule type" value="Genomic_DNA"/>
</dbReference>
<organism evidence="4 5">
    <name type="scientific">Cryomorpha ignava</name>
    <dbReference type="NCBI Taxonomy" id="101383"/>
    <lineage>
        <taxon>Bacteria</taxon>
        <taxon>Pseudomonadati</taxon>
        <taxon>Bacteroidota</taxon>
        <taxon>Flavobacteriia</taxon>
        <taxon>Flavobacteriales</taxon>
        <taxon>Cryomorphaceae</taxon>
        <taxon>Cryomorpha</taxon>
    </lineage>
</organism>
<protein>
    <submittedName>
        <fullName evidence="4">T9SS type A sorting domain-containing protein</fullName>
    </submittedName>
</protein>
<reference evidence="4 5" key="1">
    <citation type="submission" date="2020-02" db="EMBL/GenBank/DDBJ databases">
        <title>Out from the shadows clarifying the taxonomy of the family Cryomorphaceae and related taxa by utilizing the GTDB taxonomic framework.</title>
        <authorList>
            <person name="Bowman J.P."/>
        </authorList>
    </citation>
    <scope>NUCLEOTIDE SEQUENCE [LARGE SCALE GENOMIC DNA]</scope>
    <source>
        <strain evidence="4 5">QSSC 1-22</strain>
    </source>
</reference>
<dbReference type="Proteomes" id="UP000486602">
    <property type="component" value="Unassembled WGS sequence"/>
</dbReference>
<dbReference type="InterPro" id="IPR026444">
    <property type="entry name" value="Secre_tail"/>
</dbReference>
<evidence type="ECO:0000313" key="5">
    <source>
        <dbReference type="Proteomes" id="UP000486602"/>
    </source>
</evidence>
<feature type="domain" description="Secretion system C-terminal sorting" evidence="3">
    <location>
        <begin position="230"/>
        <end position="297"/>
    </location>
</feature>
<feature type="signal peptide" evidence="2">
    <location>
        <begin position="1"/>
        <end position="17"/>
    </location>
</feature>
<keyword evidence="1 2" id="KW-0732">Signal</keyword>
<name>A0A7K3WM67_9FLAO</name>
<gene>
    <name evidence="4" type="ORF">G3O08_04385</name>
</gene>
<accession>A0A7K3WM67</accession>
<evidence type="ECO:0000259" key="3">
    <source>
        <dbReference type="Pfam" id="PF18962"/>
    </source>
</evidence>
<evidence type="ECO:0000256" key="1">
    <source>
        <dbReference type="ARBA" id="ARBA00022729"/>
    </source>
</evidence>
<evidence type="ECO:0000256" key="2">
    <source>
        <dbReference type="SAM" id="SignalP"/>
    </source>
</evidence>
<dbReference type="AlphaFoldDB" id="A0A7K3WM67"/>
<sequence>MKTIFTFLFLAPFCLFAQQNSWFETGSLWVYNYGIMSEPEHYQATFGITQTIFADKLCFEMDIDNFPFLCSPVSPPYYFYESNDSIYFATEVDSTFRMVYNFNAVPGDTWIHTIPIEFNNSYQPLLVEVVAVNEVSIDGMIVNELILSYSNPFMPPPQLDFYTQEISVLEYIGATSGFFIPLGSIPACDNETDIKLQCFGSPSLIYTNPEFGSCFLSASAAPDPIELKFYPNPAREYLTIDIDFAGASTLKITQLDGKTVFIENINSGLANIELPALSAGMYVVEVSNAEVRHFGKLQIE</sequence>